<dbReference type="GO" id="GO:0005975">
    <property type="term" value="P:carbohydrate metabolic process"/>
    <property type="evidence" value="ECO:0007669"/>
    <property type="project" value="InterPro"/>
</dbReference>
<dbReference type="Gene3D" id="3.30.457.10">
    <property type="entry name" value="Copper amine oxidase-like, N-terminal domain"/>
    <property type="match status" value="1"/>
</dbReference>
<dbReference type="AlphaFoldDB" id="B2A737"/>
<dbReference type="PANTHER" id="PTHR46066:SF2">
    <property type="entry name" value="CHITINASE DOMAIN-CONTAINING PROTEIN 1"/>
    <property type="match status" value="1"/>
</dbReference>
<dbReference type="Gene3D" id="3.10.50.10">
    <property type="match status" value="1"/>
</dbReference>
<dbReference type="Gene3D" id="3.20.20.80">
    <property type="entry name" value="Glycosidases"/>
    <property type="match status" value="1"/>
</dbReference>
<feature type="domain" description="GH18" evidence="1">
    <location>
        <begin position="168"/>
        <end position="519"/>
    </location>
</feature>
<dbReference type="InterPro" id="IPR029070">
    <property type="entry name" value="Chitinase_insertion_sf"/>
</dbReference>
<protein>
    <submittedName>
        <fullName evidence="2">Copper amine oxidase domain protein</fullName>
    </submittedName>
</protein>
<dbReference type="eggNOG" id="COG3858">
    <property type="taxonomic scope" value="Bacteria"/>
</dbReference>
<dbReference type="RefSeq" id="WP_012448485.1">
    <property type="nucleotide sequence ID" value="NC_010718.1"/>
</dbReference>
<dbReference type="HOGENOM" id="CLU_047970_0_0_9"/>
<reference evidence="2 3" key="2">
    <citation type="journal article" date="2011" name="J. Bacteriol.">
        <title>Complete genome sequence of the anaerobic, halophilic alkalithermophile Natranaerobius thermophilus JW/NM-WN-LF.</title>
        <authorList>
            <person name="Zhao B."/>
            <person name="Mesbah N.M."/>
            <person name="Dalin E."/>
            <person name="Goodwin L."/>
            <person name="Nolan M."/>
            <person name="Pitluck S."/>
            <person name="Chertkov O."/>
            <person name="Brettin T.S."/>
            <person name="Han J."/>
            <person name="Larimer F.W."/>
            <person name="Land M.L."/>
            <person name="Hauser L."/>
            <person name="Kyrpides N."/>
            <person name="Wiegel J."/>
        </authorList>
    </citation>
    <scope>NUCLEOTIDE SEQUENCE [LARGE SCALE GENOMIC DNA]</scope>
    <source>
        <strain evidence="3">ATCC BAA-1301 / DSM 18059 / JW/NM-WN-LF</strain>
    </source>
</reference>
<dbReference type="InParanoid" id="B2A737"/>
<sequence length="521" mass="59851">MFNQTLTTNRIAKIVVLGLFFLCFLLPKVGMTHSSDHELNIYLDQELVEFDVSPIIRDGRTLVPFRKLAESLDVTVDWNSETETITAYSEEKNLVMQIDSDEVILNGHRDTLEVPPQITSGRTLIPLRFFSETFGVQVEYKQGEIRMTSTKPEPDELTIDGTLSAFYAHGYGERSSWEELFGAAYPQKSEDSRVNLFSNIHLGWFEVSDKGHLVTDGKEHGFRRPAGYQDVIENLSQENVHGNLTVFGRQGENGVEQVLLDESKRELLISDIIEELKEDGYSGVNLDIEELGKSQDQEQNEAIKSAYIDFVTEIDEQLSEEKQLILTVPPANSFYRGYDYEQLGDIADKMVVMAYDYHDRNLPSATAPINKVEEGIQQLVELVDSDKIVLGVRLPAVRYREVESSNGDQVEQDSDLVEEEKEREITSKWMISHPYLDSVYDFKEEKGIDKQWDEQSAVNYLSFTDEKGLKNYIYMESERSLMKKWELVDKYQLRGASLWRLGVIPEFVYEQIDEIFSKKIN</sequence>
<dbReference type="InterPro" id="IPR001223">
    <property type="entry name" value="Glyco_hydro18_cat"/>
</dbReference>
<proteinExistence type="predicted"/>
<keyword evidence="3" id="KW-1185">Reference proteome</keyword>
<gene>
    <name evidence="2" type="ordered locus">Nther_2061</name>
</gene>
<dbReference type="OrthoDB" id="9769314at2"/>
<name>B2A737_NATTJ</name>
<dbReference type="SUPFAM" id="SSF51445">
    <property type="entry name" value="(Trans)glycosidases"/>
    <property type="match status" value="1"/>
</dbReference>
<dbReference type="Pfam" id="PF07833">
    <property type="entry name" value="Cu_amine_oxidN1"/>
    <property type="match status" value="1"/>
</dbReference>
<dbReference type="PANTHER" id="PTHR46066">
    <property type="entry name" value="CHITINASE DOMAIN-CONTAINING PROTEIN 1 FAMILY MEMBER"/>
    <property type="match status" value="1"/>
</dbReference>
<dbReference type="STRING" id="457570.Nther_2061"/>
<organism evidence="2 3">
    <name type="scientific">Natranaerobius thermophilus (strain ATCC BAA-1301 / DSM 18059 / JW/NM-WN-LF)</name>
    <dbReference type="NCBI Taxonomy" id="457570"/>
    <lineage>
        <taxon>Bacteria</taxon>
        <taxon>Bacillati</taxon>
        <taxon>Bacillota</taxon>
        <taxon>Clostridia</taxon>
        <taxon>Natranaerobiales</taxon>
        <taxon>Natranaerobiaceae</taxon>
        <taxon>Natranaerobius</taxon>
    </lineage>
</organism>
<dbReference type="InterPro" id="IPR012854">
    <property type="entry name" value="Cu_amine_oxidase-like_N"/>
</dbReference>
<dbReference type="CAZy" id="GH18">
    <property type="family name" value="Glycoside Hydrolase Family 18"/>
</dbReference>
<dbReference type="SMART" id="SM00636">
    <property type="entry name" value="Glyco_18"/>
    <property type="match status" value="1"/>
</dbReference>
<dbReference type="Proteomes" id="UP000001683">
    <property type="component" value="Chromosome"/>
</dbReference>
<evidence type="ECO:0000313" key="2">
    <source>
        <dbReference type="EMBL" id="ACB85628.1"/>
    </source>
</evidence>
<dbReference type="Pfam" id="PF00704">
    <property type="entry name" value="Glyco_hydro_18"/>
    <property type="match status" value="1"/>
</dbReference>
<dbReference type="InterPro" id="IPR036582">
    <property type="entry name" value="Mao_N_sf"/>
</dbReference>
<dbReference type="SUPFAM" id="SSF55383">
    <property type="entry name" value="Copper amine oxidase, domain N"/>
    <property type="match status" value="1"/>
</dbReference>
<dbReference type="InterPro" id="IPR017853">
    <property type="entry name" value="GH"/>
</dbReference>
<dbReference type="PROSITE" id="PS51910">
    <property type="entry name" value="GH18_2"/>
    <property type="match status" value="1"/>
</dbReference>
<dbReference type="EMBL" id="CP001034">
    <property type="protein sequence ID" value="ACB85628.1"/>
    <property type="molecule type" value="Genomic_DNA"/>
</dbReference>
<accession>B2A737</accession>
<dbReference type="GO" id="GO:0008061">
    <property type="term" value="F:chitin binding"/>
    <property type="evidence" value="ECO:0007669"/>
    <property type="project" value="InterPro"/>
</dbReference>
<dbReference type="InterPro" id="IPR011583">
    <property type="entry name" value="Chitinase_II/V-like_cat"/>
</dbReference>
<evidence type="ECO:0000313" key="3">
    <source>
        <dbReference type="Proteomes" id="UP000001683"/>
    </source>
</evidence>
<dbReference type="KEGG" id="nth:Nther_2061"/>
<reference evidence="2 3" key="1">
    <citation type="submission" date="2008-04" db="EMBL/GenBank/DDBJ databases">
        <title>Complete sequence of chromosome of Natranaerobius thermophilus JW/NM-WN-LF.</title>
        <authorList>
            <consortium name="US DOE Joint Genome Institute"/>
            <person name="Copeland A."/>
            <person name="Lucas S."/>
            <person name="Lapidus A."/>
            <person name="Glavina del Rio T."/>
            <person name="Dalin E."/>
            <person name="Tice H."/>
            <person name="Bruce D."/>
            <person name="Goodwin L."/>
            <person name="Pitluck S."/>
            <person name="Chertkov O."/>
            <person name="Brettin T."/>
            <person name="Detter J.C."/>
            <person name="Han C."/>
            <person name="Kuske C.R."/>
            <person name="Schmutz J."/>
            <person name="Larimer F."/>
            <person name="Land M."/>
            <person name="Hauser L."/>
            <person name="Kyrpides N."/>
            <person name="Lykidis A."/>
            <person name="Mesbah N.M."/>
            <person name="Wiegel J."/>
        </authorList>
    </citation>
    <scope>NUCLEOTIDE SEQUENCE [LARGE SCALE GENOMIC DNA]</scope>
    <source>
        <strain evidence="3">ATCC BAA-1301 / DSM 18059 / JW/NM-WN-LF</strain>
    </source>
</reference>
<evidence type="ECO:0000259" key="1">
    <source>
        <dbReference type="PROSITE" id="PS51910"/>
    </source>
</evidence>